<dbReference type="EMBL" id="JAEACU010000004">
    <property type="protein sequence ID" value="KAH7533147.1"/>
    <property type="molecule type" value="Genomic_DNA"/>
</dbReference>
<organism evidence="3 4">
    <name type="scientific">Ziziphus jujuba var. spinosa</name>
    <dbReference type="NCBI Taxonomy" id="714518"/>
    <lineage>
        <taxon>Eukaryota</taxon>
        <taxon>Viridiplantae</taxon>
        <taxon>Streptophyta</taxon>
        <taxon>Embryophyta</taxon>
        <taxon>Tracheophyta</taxon>
        <taxon>Spermatophyta</taxon>
        <taxon>Magnoliopsida</taxon>
        <taxon>eudicotyledons</taxon>
        <taxon>Gunneridae</taxon>
        <taxon>Pentapetalae</taxon>
        <taxon>rosids</taxon>
        <taxon>fabids</taxon>
        <taxon>Rosales</taxon>
        <taxon>Rhamnaceae</taxon>
        <taxon>Paliureae</taxon>
        <taxon>Ziziphus</taxon>
    </lineage>
</organism>
<feature type="chain" id="PRO_5036710122" description="Protein E6-like" evidence="2">
    <location>
        <begin position="24"/>
        <end position="231"/>
    </location>
</feature>
<sequence length="231" mass="25663">MAASPARPILVFILLVSVLQIEARQSKLFSKVIHFKTNKIVTVPTPSPSPSPAPAPEPAPVPATAPEFGYPQSENGYGLYGTRGADQFTPTTDEIPTSVGAENEILSEELVGESFETGYHQSKNLYSNNGGNSASYNSNNGYYTDNYNLNGFSKNYDSNGYEVEQQGMSDKKFLDNVRYYPDVKNENNNFYNAGHESETGSLRHKSSYGGIENPNEFDTMEEYYKYQESQH</sequence>
<protein>
    <recommendedName>
        <fullName evidence="5">Protein E6-like</fullName>
    </recommendedName>
</protein>
<name>A0A978VJ78_ZIZJJ</name>
<feature type="region of interest" description="Disordered" evidence="1">
    <location>
        <begin position="43"/>
        <end position="65"/>
    </location>
</feature>
<evidence type="ECO:0000313" key="4">
    <source>
        <dbReference type="Proteomes" id="UP000813462"/>
    </source>
</evidence>
<gene>
    <name evidence="3" type="ORF">FEM48_Zijuj04G0099500</name>
</gene>
<evidence type="ECO:0000313" key="3">
    <source>
        <dbReference type="EMBL" id="KAH7533147.1"/>
    </source>
</evidence>
<dbReference type="PANTHER" id="PTHR35274">
    <property type="entry name" value="E6-LIKE PROTEIN"/>
    <property type="match status" value="1"/>
</dbReference>
<evidence type="ECO:0008006" key="5">
    <source>
        <dbReference type="Google" id="ProtNLM"/>
    </source>
</evidence>
<evidence type="ECO:0000256" key="1">
    <source>
        <dbReference type="SAM" id="MobiDB-lite"/>
    </source>
</evidence>
<feature type="signal peptide" evidence="2">
    <location>
        <begin position="1"/>
        <end position="23"/>
    </location>
</feature>
<evidence type="ECO:0000256" key="2">
    <source>
        <dbReference type="SAM" id="SignalP"/>
    </source>
</evidence>
<keyword evidence="2" id="KW-0732">Signal</keyword>
<dbReference type="Proteomes" id="UP000813462">
    <property type="component" value="Unassembled WGS sequence"/>
</dbReference>
<comment type="caution">
    <text evidence="3">The sequence shown here is derived from an EMBL/GenBank/DDBJ whole genome shotgun (WGS) entry which is preliminary data.</text>
</comment>
<dbReference type="PANTHER" id="PTHR35274:SF5">
    <property type="entry name" value="PROTEIN E6-LIKE"/>
    <property type="match status" value="1"/>
</dbReference>
<proteinExistence type="predicted"/>
<dbReference type="InterPro" id="IPR040290">
    <property type="entry name" value="Prot_E6-like"/>
</dbReference>
<feature type="compositionally biased region" description="Pro residues" evidence="1">
    <location>
        <begin position="45"/>
        <end position="63"/>
    </location>
</feature>
<accession>A0A978VJ78</accession>
<dbReference type="AlphaFoldDB" id="A0A978VJ78"/>
<reference evidence="3" key="1">
    <citation type="journal article" date="2021" name="Front. Plant Sci.">
        <title>Chromosome-Scale Genome Assembly for Chinese Sour Jujube and Insights Into Its Genome Evolution and Domestication Signature.</title>
        <authorList>
            <person name="Shen L.-Y."/>
            <person name="Luo H."/>
            <person name="Wang X.-L."/>
            <person name="Wang X.-M."/>
            <person name="Qiu X.-J."/>
            <person name="Liu H."/>
            <person name="Zhou S.-S."/>
            <person name="Jia K.-H."/>
            <person name="Nie S."/>
            <person name="Bao Y.-T."/>
            <person name="Zhang R.-G."/>
            <person name="Yun Q.-Z."/>
            <person name="Chai Y.-H."/>
            <person name="Lu J.-Y."/>
            <person name="Li Y."/>
            <person name="Zhao S.-W."/>
            <person name="Mao J.-F."/>
            <person name="Jia S.-G."/>
            <person name="Mao Y.-M."/>
        </authorList>
    </citation>
    <scope>NUCLEOTIDE SEQUENCE</scope>
    <source>
        <strain evidence="3">AT0</strain>
        <tissue evidence="3">Leaf</tissue>
    </source>
</reference>
<feature type="region of interest" description="Disordered" evidence="1">
    <location>
        <begin position="191"/>
        <end position="214"/>
    </location>
</feature>
<dbReference type="OrthoDB" id="749662at2759"/>